<dbReference type="EMBL" id="SMKZ01000027">
    <property type="protein sequence ID" value="TDE08100.1"/>
    <property type="molecule type" value="Genomic_DNA"/>
</dbReference>
<keyword evidence="3" id="KW-1185">Reference proteome</keyword>
<protein>
    <recommendedName>
        <fullName evidence="1">Septum formation-related domain-containing protein</fullName>
    </recommendedName>
</protein>
<accession>A0A4R5D872</accession>
<reference evidence="2 3" key="1">
    <citation type="submission" date="2019-03" db="EMBL/GenBank/DDBJ databases">
        <title>Draft genome sequences of novel Actinobacteria.</title>
        <authorList>
            <person name="Sahin N."/>
            <person name="Ay H."/>
            <person name="Saygin H."/>
        </authorList>
    </citation>
    <scope>NUCLEOTIDE SEQUENCE [LARGE SCALE GENOMIC DNA]</scope>
    <source>
        <strain evidence="2 3">5K138</strain>
    </source>
</reference>
<dbReference type="Pfam" id="PF13845">
    <property type="entry name" value="Septum_form"/>
    <property type="match status" value="1"/>
</dbReference>
<evidence type="ECO:0000259" key="1">
    <source>
        <dbReference type="Pfam" id="PF13845"/>
    </source>
</evidence>
<proteinExistence type="predicted"/>
<evidence type="ECO:0000313" key="2">
    <source>
        <dbReference type="EMBL" id="TDE08100.1"/>
    </source>
</evidence>
<dbReference type="InParanoid" id="A0A4R5D872"/>
<sequence length="161" mass="17056">MARTIRTAVATSFAGAAVVLMGACSEDGPQRDEAGNITESADDADVFEVRVGDCLGDFGDSAEVSEVALAPCDDEHAQQAYAVSELSDGDFPGDEAFRAEADEVCVAEFETFVGVPYAESELDYTWLQPTEESWEQGDRELVCLVYDPAGPVTGSLEGAGR</sequence>
<comment type="caution">
    <text evidence="2">The sequence shown here is derived from an EMBL/GenBank/DDBJ whole genome shotgun (WGS) entry which is preliminary data.</text>
</comment>
<dbReference type="RefSeq" id="WP_131897198.1">
    <property type="nucleotide sequence ID" value="NZ_SMKZ01000027.1"/>
</dbReference>
<organism evidence="2 3">
    <name type="scientific">Jiangella asiatica</name>
    <dbReference type="NCBI Taxonomy" id="2530372"/>
    <lineage>
        <taxon>Bacteria</taxon>
        <taxon>Bacillati</taxon>
        <taxon>Actinomycetota</taxon>
        <taxon>Actinomycetes</taxon>
        <taxon>Jiangellales</taxon>
        <taxon>Jiangellaceae</taxon>
        <taxon>Jiangella</taxon>
    </lineage>
</organism>
<name>A0A4R5D872_9ACTN</name>
<gene>
    <name evidence="2" type="ORF">E1269_18490</name>
</gene>
<dbReference type="AlphaFoldDB" id="A0A4R5D872"/>
<dbReference type="Proteomes" id="UP000294739">
    <property type="component" value="Unassembled WGS sequence"/>
</dbReference>
<feature type="domain" description="Septum formation-related" evidence="1">
    <location>
        <begin position="38"/>
        <end position="143"/>
    </location>
</feature>
<dbReference type="InterPro" id="IPR026004">
    <property type="entry name" value="Septum_form"/>
</dbReference>
<evidence type="ECO:0000313" key="3">
    <source>
        <dbReference type="Proteomes" id="UP000294739"/>
    </source>
</evidence>
<dbReference type="OrthoDB" id="3628931at2"/>
<dbReference type="PROSITE" id="PS51257">
    <property type="entry name" value="PROKAR_LIPOPROTEIN"/>
    <property type="match status" value="1"/>
</dbReference>